<feature type="signal peptide" evidence="2">
    <location>
        <begin position="1"/>
        <end position="28"/>
    </location>
</feature>
<organism evidence="4 5">
    <name type="scientific">Alkanindiges hydrocarboniclasticus</name>
    <dbReference type="NCBI Taxonomy" id="1907941"/>
    <lineage>
        <taxon>Bacteria</taxon>
        <taxon>Pseudomonadati</taxon>
        <taxon>Pseudomonadota</taxon>
        <taxon>Gammaproteobacteria</taxon>
        <taxon>Moraxellales</taxon>
        <taxon>Moraxellaceae</taxon>
        <taxon>Alkanindiges</taxon>
    </lineage>
</organism>
<keyword evidence="5" id="KW-1185">Reference proteome</keyword>
<protein>
    <recommendedName>
        <fullName evidence="3">DUF4124 domain-containing protein</fullName>
    </recommendedName>
</protein>
<evidence type="ECO:0000313" key="4">
    <source>
        <dbReference type="EMBL" id="ONG41587.1"/>
    </source>
</evidence>
<name>A0A1S8CW87_9GAMM</name>
<feature type="domain" description="DUF4124" evidence="3">
    <location>
        <begin position="21"/>
        <end position="71"/>
    </location>
</feature>
<dbReference type="Proteomes" id="UP000192132">
    <property type="component" value="Unassembled WGS sequence"/>
</dbReference>
<evidence type="ECO:0000259" key="3">
    <source>
        <dbReference type="Pfam" id="PF13511"/>
    </source>
</evidence>
<evidence type="ECO:0000313" key="5">
    <source>
        <dbReference type="Proteomes" id="UP000192132"/>
    </source>
</evidence>
<accession>A0A1S8CW87</accession>
<feature type="compositionally biased region" description="Polar residues" evidence="1">
    <location>
        <begin position="79"/>
        <end position="90"/>
    </location>
</feature>
<dbReference type="STRING" id="1907941.BKE30_03930"/>
<feature type="chain" id="PRO_5012368254" description="DUF4124 domain-containing protein" evidence="2">
    <location>
        <begin position="29"/>
        <end position="152"/>
    </location>
</feature>
<dbReference type="EMBL" id="MLCN01000008">
    <property type="protein sequence ID" value="ONG41587.1"/>
    <property type="molecule type" value="Genomic_DNA"/>
</dbReference>
<comment type="caution">
    <text evidence="4">The sequence shown here is derived from an EMBL/GenBank/DDBJ whole genome shotgun (WGS) entry which is preliminary data.</text>
</comment>
<keyword evidence="2" id="KW-0732">Signal</keyword>
<evidence type="ECO:0000256" key="1">
    <source>
        <dbReference type="SAM" id="MobiDB-lite"/>
    </source>
</evidence>
<dbReference type="InterPro" id="IPR025392">
    <property type="entry name" value="DUF4124"/>
</dbReference>
<gene>
    <name evidence="4" type="ORF">BKE30_03930</name>
</gene>
<dbReference type="Pfam" id="PF13511">
    <property type="entry name" value="DUF4124"/>
    <property type="match status" value="1"/>
</dbReference>
<reference evidence="4 5" key="1">
    <citation type="submission" date="2016-10" db="EMBL/GenBank/DDBJ databases">
        <title>Draft Genome sequence of Alkanindiges sp. strain H1.</title>
        <authorList>
            <person name="Subhash Y."/>
            <person name="Lee S."/>
        </authorList>
    </citation>
    <scope>NUCLEOTIDE SEQUENCE [LARGE SCALE GENOMIC DNA]</scope>
    <source>
        <strain evidence="4 5">H1</strain>
    </source>
</reference>
<sequence length="152" mass="16494">MSMHTIIQMLKLGLLISATAMLSTIVQAQQVYKWKDAKGVLHYTQTPPPARYSQSVNIKERPAPAPVANAQKTAPAGDTTPNAASNNVAPTSKPAPKLSAEACKGMQDNLALLQTGRRLYENDAGGERAYITEERRAQQIQTYQQNIANGCK</sequence>
<dbReference type="AlphaFoldDB" id="A0A1S8CW87"/>
<feature type="region of interest" description="Disordered" evidence="1">
    <location>
        <begin position="59"/>
        <end position="99"/>
    </location>
</feature>
<evidence type="ECO:0000256" key="2">
    <source>
        <dbReference type="SAM" id="SignalP"/>
    </source>
</evidence>
<proteinExistence type="predicted"/>